<dbReference type="AlphaFoldDB" id="T1C7L9"/>
<gene>
    <name evidence="4" type="ORF">B2A_02984</name>
</gene>
<feature type="region of interest" description="Disordered" evidence="3">
    <location>
        <begin position="134"/>
        <end position="183"/>
    </location>
</feature>
<sequence>GKWAGLLPSIPEGSNYLYHTPEGDGAELFGYRTRYWSFLLKLAKEKPSWTLPAQPPQNAGPFHWDNRRLTPKEMMRLQSFPKGWWISGDYEDRVRQIGNATPPLLAEAVGRAVGEQIFGRRYSRRPLLSISRRRAMPEPRPVKSVPPGYLAGERDLRAHPGTGKGPGRDPTWHLATYPQAATS</sequence>
<organism evidence="4">
    <name type="scientific">mine drainage metagenome</name>
    <dbReference type="NCBI Taxonomy" id="410659"/>
    <lineage>
        <taxon>unclassified sequences</taxon>
        <taxon>metagenomes</taxon>
        <taxon>ecological metagenomes</taxon>
    </lineage>
</organism>
<dbReference type="GO" id="GO:0032259">
    <property type="term" value="P:methylation"/>
    <property type="evidence" value="ECO:0007669"/>
    <property type="project" value="UniProtKB-KW"/>
</dbReference>
<name>T1C7L9_9ZZZZ</name>
<comment type="caution">
    <text evidence="4">The sequence shown here is derived from an EMBL/GenBank/DDBJ whole genome shotgun (WGS) entry which is preliminary data.</text>
</comment>
<evidence type="ECO:0000256" key="1">
    <source>
        <dbReference type="ARBA" id="ARBA00022603"/>
    </source>
</evidence>
<evidence type="ECO:0000256" key="3">
    <source>
        <dbReference type="SAM" id="MobiDB-lite"/>
    </source>
</evidence>
<keyword evidence="2 4" id="KW-0808">Transferase</keyword>
<accession>T1C7L9</accession>
<reference evidence="4" key="1">
    <citation type="submission" date="2013-08" db="EMBL/GenBank/DDBJ databases">
        <authorList>
            <person name="Mendez C."/>
            <person name="Richter M."/>
            <person name="Ferrer M."/>
            <person name="Sanchez J."/>
        </authorList>
    </citation>
    <scope>NUCLEOTIDE SEQUENCE</scope>
</reference>
<proteinExistence type="predicted"/>
<dbReference type="Pfam" id="PF00145">
    <property type="entry name" value="DNA_methylase"/>
    <property type="match status" value="1"/>
</dbReference>
<evidence type="ECO:0000313" key="4">
    <source>
        <dbReference type="EMBL" id="EQD62120.1"/>
    </source>
</evidence>
<protein>
    <submittedName>
        <fullName evidence="4">DNA cytosine-5-methyltransferase</fullName>
    </submittedName>
</protein>
<dbReference type="SUPFAM" id="SSF53335">
    <property type="entry name" value="S-adenosyl-L-methionine-dependent methyltransferases"/>
    <property type="match status" value="1"/>
</dbReference>
<feature type="non-terminal residue" evidence="4">
    <location>
        <position position="1"/>
    </location>
</feature>
<evidence type="ECO:0000256" key="2">
    <source>
        <dbReference type="ARBA" id="ARBA00022679"/>
    </source>
</evidence>
<dbReference type="InterPro" id="IPR029063">
    <property type="entry name" value="SAM-dependent_MTases_sf"/>
</dbReference>
<dbReference type="EMBL" id="AUZZ01002008">
    <property type="protein sequence ID" value="EQD62120.1"/>
    <property type="molecule type" value="Genomic_DNA"/>
</dbReference>
<reference evidence="4" key="2">
    <citation type="journal article" date="2014" name="ISME J.">
        <title>Microbial stratification in low pH oxic and suboxic macroscopic growths along an acid mine drainage.</title>
        <authorList>
            <person name="Mendez-Garcia C."/>
            <person name="Mesa V."/>
            <person name="Sprenger R.R."/>
            <person name="Richter M."/>
            <person name="Diez M.S."/>
            <person name="Solano J."/>
            <person name="Bargiela R."/>
            <person name="Golyshina O.V."/>
            <person name="Manteca A."/>
            <person name="Ramos J.L."/>
            <person name="Gallego J.R."/>
            <person name="Llorente I."/>
            <person name="Martins Dos Santos V.A."/>
            <person name="Jensen O.N."/>
            <person name="Pelaez A.I."/>
            <person name="Sanchez J."/>
            <person name="Ferrer M."/>
        </authorList>
    </citation>
    <scope>NUCLEOTIDE SEQUENCE</scope>
</reference>
<keyword evidence="1 4" id="KW-0489">Methyltransferase</keyword>
<dbReference type="GO" id="GO:0008168">
    <property type="term" value="F:methyltransferase activity"/>
    <property type="evidence" value="ECO:0007669"/>
    <property type="project" value="UniProtKB-KW"/>
</dbReference>
<dbReference type="InterPro" id="IPR001525">
    <property type="entry name" value="C5_MeTfrase"/>
</dbReference>
<dbReference type="Gene3D" id="3.90.120.10">
    <property type="entry name" value="DNA Methylase, subunit A, domain 2"/>
    <property type="match status" value="1"/>
</dbReference>